<dbReference type="GO" id="GO:0008194">
    <property type="term" value="F:UDP-glycosyltransferase activity"/>
    <property type="evidence" value="ECO:0007669"/>
    <property type="project" value="InterPro"/>
</dbReference>
<dbReference type="Gene3D" id="3.40.50.2000">
    <property type="entry name" value="Glycogen Phosphorylase B"/>
    <property type="match status" value="1"/>
</dbReference>
<evidence type="ECO:0000313" key="4">
    <source>
        <dbReference type="Proteomes" id="UP001153387"/>
    </source>
</evidence>
<reference evidence="3 4" key="1">
    <citation type="submission" date="2022-10" db="EMBL/GenBank/DDBJ databases">
        <title>Comparative genomic analysis of Cohnella hashimotonis sp. nov., isolated from the International Space Station.</title>
        <authorList>
            <person name="Simpson A."/>
            <person name="Venkateswaran K."/>
        </authorList>
    </citation>
    <scope>NUCLEOTIDE SEQUENCE [LARGE SCALE GENOMIC DNA]</scope>
    <source>
        <strain evidence="3 4">DSM 18997</strain>
    </source>
</reference>
<proteinExistence type="predicted"/>
<gene>
    <name evidence="3" type="ORF">OMP38_12195</name>
</gene>
<keyword evidence="4" id="KW-1185">Reference proteome</keyword>
<dbReference type="EMBL" id="JAPDHZ010000003">
    <property type="protein sequence ID" value="MDG0791547.1"/>
    <property type="molecule type" value="Genomic_DNA"/>
</dbReference>
<evidence type="ECO:0008006" key="5">
    <source>
        <dbReference type="Google" id="ProtNLM"/>
    </source>
</evidence>
<comment type="caution">
    <text evidence="3">The sequence shown here is derived from an EMBL/GenBank/DDBJ whole genome shotgun (WGS) entry which is preliminary data.</text>
</comment>
<keyword evidence="2" id="KW-0808">Transferase</keyword>
<accession>A0A9X4KG53</accession>
<dbReference type="AlphaFoldDB" id="A0A9X4KG53"/>
<evidence type="ECO:0000256" key="1">
    <source>
        <dbReference type="ARBA" id="ARBA00022676"/>
    </source>
</evidence>
<dbReference type="PANTHER" id="PTHR48043:SF145">
    <property type="entry name" value="FI06409P-RELATED"/>
    <property type="match status" value="1"/>
</dbReference>
<dbReference type="InterPro" id="IPR050271">
    <property type="entry name" value="UDP-glycosyltransferase"/>
</dbReference>
<dbReference type="Pfam" id="PF00201">
    <property type="entry name" value="UDPGT"/>
    <property type="match status" value="1"/>
</dbReference>
<evidence type="ECO:0000313" key="3">
    <source>
        <dbReference type="EMBL" id="MDG0791547.1"/>
    </source>
</evidence>
<dbReference type="SUPFAM" id="SSF53756">
    <property type="entry name" value="UDP-Glycosyltransferase/glycogen phosphorylase"/>
    <property type="match status" value="1"/>
</dbReference>
<keyword evidence="1" id="KW-0328">Glycosyltransferase</keyword>
<protein>
    <recommendedName>
        <fullName evidence="5">Glycosyl transferase family 28 C-terminal domain-containing protein</fullName>
    </recommendedName>
</protein>
<dbReference type="RefSeq" id="WP_277565422.1">
    <property type="nucleotide sequence ID" value="NZ_JAPDHZ010000003.1"/>
</dbReference>
<evidence type="ECO:0000256" key="2">
    <source>
        <dbReference type="ARBA" id="ARBA00022679"/>
    </source>
</evidence>
<dbReference type="Proteomes" id="UP001153387">
    <property type="component" value="Unassembled WGS sequence"/>
</dbReference>
<name>A0A9X4KG53_9BACL</name>
<organism evidence="3 4">
    <name type="scientific">Cohnella ginsengisoli</name>
    <dbReference type="NCBI Taxonomy" id="425004"/>
    <lineage>
        <taxon>Bacteria</taxon>
        <taxon>Bacillati</taxon>
        <taxon>Bacillota</taxon>
        <taxon>Bacilli</taxon>
        <taxon>Bacillales</taxon>
        <taxon>Paenibacillaceae</taxon>
        <taxon>Cohnella</taxon>
    </lineage>
</organism>
<dbReference type="PANTHER" id="PTHR48043">
    <property type="entry name" value="EG:EG0003.4 PROTEIN-RELATED"/>
    <property type="match status" value="1"/>
</dbReference>
<sequence length="67" mass="7342">MPAHFIVRPYVPQLEMLRRADVFITHAGMNSVHEGLWHGVPLLMVSMGPDQPAVAARIKALGAGLRL</sequence>
<dbReference type="InterPro" id="IPR002213">
    <property type="entry name" value="UDP_glucos_trans"/>
</dbReference>